<dbReference type="AlphaFoldDB" id="A0A8J1TFA7"/>
<evidence type="ECO:0000313" key="1">
    <source>
        <dbReference type="EMBL" id="CAH1776815.1"/>
    </source>
</evidence>
<dbReference type="EMBL" id="CAIIXF020000002">
    <property type="protein sequence ID" value="CAH1776815.1"/>
    <property type="molecule type" value="Genomic_DNA"/>
</dbReference>
<name>A0A8J1TFA7_OWEFU</name>
<dbReference type="Pfam" id="PF00754">
    <property type="entry name" value="F5_F8_type_C"/>
    <property type="match status" value="2"/>
</dbReference>
<dbReference type="CDD" id="cd00057">
    <property type="entry name" value="FA58C"/>
    <property type="match status" value="2"/>
</dbReference>
<dbReference type="PROSITE" id="PS50022">
    <property type="entry name" value="FA58C_3"/>
    <property type="match status" value="2"/>
</dbReference>
<dbReference type="Gene3D" id="2.60.120.260">
    <property type="entry name" value="Galactose-binding domain-like"/>
    <property type="match status" value="2"/>
</dbReference>
<comment type="caution">
    <text evidence="1">The sequence shown here is derived from an EMBL/GenBank/DDBJ whole genome shotgun (WGS) entry which is preliminary data.</text>
</comment>
<dbReference type="PANTHER" id="PTHR24543">
    <property type="entry name" value="MULTICOPPER OXIDASE-RELATED"/>
    <property type="match status" value="1"/>
</dbReference>
<proteinExistence type="predicted"/>
<dbReference type="Proteomes" id="UP000749559">
    <property type="component" value="Unassembled WGS sequence"/>
</dbReference>
<sequence>MLVKEVVTQGRSGSNQWVNSYKVYYGNDDNNLQEYGTILQGNSDDDTKVTNQLNPPLEAKYVRINPQTCNNHCSMRFDVIGCPIANQVVCTEQLISGRVYHINDSSLTASSEYGANYRASYSRLDTFQSAGGWVAPTNDDEQWIQVDLDEVMLVRGIVTQGRNQATQWVTSYNMFYGISIGNLHRYHMTLQGNSDPDTEVTNMLDPPVVTRYVRINPQTRHQHNTLRFDVIGCPLVKPENVGAWVNVTLARPYWVKEVSLIQNRESLLTQASKVKMDFSDGSSKEIGLFDMKPDDQHSREAVRFDSPVLSNWVKIIFVDAYLKSMESFGIVELDIIADFGHLTNQAALSGTATSSSEFNVDMAVENTIDGTLVKYFGFALNTWEDQWVSITLEAEHWVHVVKYANRCEMNSEHRSVVVKFFNAMPSLIWESSVGSQVYMYKDIEDCRSFRWTTIPLTHTRLVKSVKFTVKQMWLNEGTTLTTGMSEIQIFTGRNLVGSSSPIMDETFPGEIRSLIHTLTDMEKSPCSFEVQNVPRGRFVFLTNAIGLTQFKLVITTNGGAADDFHVYSTSDTTTDIASARMLRCTGPDYPGTGEFAWTCTADEGEGSLYAAMIVVSTSSMYKLCEIELLAGPDS</sequence>
<dbReference type="InterPro" id="IPR008979">
    <property type="entry name" value="Galactose-bd-like_sf"/>
</dbReference>
<protein>
    <submittedName>
        <fullName evidence="1">Uncharacterized protein</fullName>
    </submittedName>
</protein>
<dbReference type="SMART" id="SM00231">
    <property type="entry name" value="FA58C"/>
    <property type="match status" value="1"/>
</dbReference>
<dbReference type="PROSITE" id="PS01285">
    <property type="entry name" value="FA58C_1"/>
    <property type="match status" value="1"/>
</dbReference>
<dbReference type="PANTHER" id="PTHR24543:SF335">
    <property type="entry name" value="EGF-LIKE REPEAT AND DISCOIDIN I-LIKE DOMAIN-CONTAINING PROTEIN 3"/>
    <property type="match status" value="1"/>
</dbReference>
<reference evidence="1" key="1">
    <citation type="submission" date="2022-03" db="EMBL/GenBank/DDBJ databases">
        <authorList>
            <person name="Martin C."/>
        </authorList>
    </citation>
    <scope>NUCLEOTIDE SEQUENCE</scope>
</reference>
<gene>
    <name evidence="1" type="ORF">OFUS_LOCUS3951</name>
</gene>
<dbReference type="OrthoDB" id="6094239at2759"/>
<dbReference type="InterPro" id="IPR000421">
    <property type="entry name" value="FA58C"/>
</dbReference>
<keyword evidence="2" id="KW-1185">Reference proteome</keyword>
<organism evidence="1 2">
    <name type="scientific">Owenia fusiformis</name>
    <name type="common">Polychaete worm</name>
    <dbReference type="NCBI Taxonomy" id="6347"/>
    <lineage>
        <taxon>Eukaryota</taxon>
        <taxon>Metazoa</taxon>
        <taxon>Spiralia</taxon>
        <taxon>Lophotrochozoa</taxon>
        <taxon>Annelida</taxon>
        <taxon>Polychaeta</taxon>
        <taxon>Sedentaria</taxon>
        <taxon>Canalipalpata</taxon>
        <taxon>Sabellida</taxon>
        <taxon>Oweniida</taxon>
        <taxon>Oweniidae</taxon>
        <taxon>Owenia</taxon>
    </lineage>
</organism>
<dbReference type="SUPFAM" id="SSF49785">
    <property type="entry name" value="Galactose-binding domain-like"/>
    <property type="match status" value="3"/>
</dbReference>
<evidence type="ECO:0000313" key="2">
    <source>
        <dbReference type="Proteomes" id="UP000749559"/>
    </source>
</evidence>
<accession>A0A8J1TFA7</accession>
<dbReference type="FunFam" id="2.60.120.260:FF:000016">
    <property type="entry name" value="Contactin-associated protein-like 4 isoform 1"/>
    <property type="match status" value="1"/>
</dbReference>